<comment type="caution">
    <text evidence="9">The sequence shown here is derived from an EMBL/GenBank/DDBJ whole genome shotgun (WGS) entry which is preliminary data.</text>
</comment>
<evidence type="ECO:0000256" key="8">
    <source>
        <dbReference type="SAM" id="Phobius"/>
    </source>
</evidence>
<comment type="subcellular location">
    <subcellularLocation>
        <location evidence="1">Cell membrane</location>
        <topology evidence="1">Multi-pass membrane protein</topology>
    </subcellularLocation>
</comment>
<feature type="transmembrane region" description="Helical" evidence="8">
    <location>
        <begin position="70"/>
        <end position="90"/>
    </location>
</feature>
<feature type="transmembrane region" description="Helical" evidence="8">
    <location>
        <begin position="220"/>
        <end position="243"/>
    </location>
</feature>
<evidence type="ECO:0000256" key="6">
    <source>
        <dbReference type="ARBA" id="ARBA00022989"/>
    </source>
</evidence>
<evidence type="ECO:0000256" key="4">
    <source>
        <dbReference type="ARBA" id="ARBA00022475"/>
    </source>
</evidence>
<protein>
    <submittedName>
        <fullName evidence="9">AI-2E family transporter</fullName>
    </submittedName>
</protein>
<feature type="transmembrane region" description="Helical" evidence="8">
    <location>
        <begin position="39"/>
        <end position="58"/>
    </location>
</feature>
<dbReference type="Proteomes" id="UP001196870">
    <property type="component" value="Unassembled WGS sequence"/>
</dbReference>
<name>A0ABS5F6P2_9PROT</name>
<evidence type="ECO:0000313" key="9">
    <source>
        <dbReference type="EMBL" id="MBR0668227.1"/>
    </source>
</evidence>
<evidence type="ECO:0000256" key="1">
    <source>
        <dbReference type="ARBA" id="ARBA00004651"/>
    </source>
</evidence>
<evidence type="ECO:0000256" key="3">
    <source>
        <dbReference type="ARBA" id="ARBA00022448"/>
    </source>
</evidence>
<keyword evidence="7 8" id="KW-0472">Membrane</keyword>
<keyword evidence="4" id="KW-1003">Cell membrane</keyword>
<gene>
    <name evidence="9" type="ORF">GXW71_27990</name>
</gene>
<dbReference type="PANTHER" id="PTHR21716:SF53">
    <property type="entry name" value="PERMEASE PERM-RELATED"/>
    <property type="match status" value="1"/>
</dbReference>
<dbReference type="PANTHER" id="PTHR21716">
    <property type="entry name" value="TRANSMEMBRANE PROTEIN"/>
    <property type="match status" value="1"/>
</dbReference>
<keyword evidence="3" id="KW-0813">Transport</keyword>
<feature type="transmembrane region" description="Helical" evidence="8">
    <location>
        <begin position="162"/>
        <end position="185"/>
    </location>
</feature>
<evidence type="ECO:0000256" key="5">
    <source>
        <dbReference type="ARBA" id="ARBA00022692"/>
    </source>
</evidence>
<feature type="transmembrane region" description="Helical" evidence="8">
    <location>
        <begin position="249"/>
        <end position="271"/>
    </location>
</feature>
<reference evidence="10" key="1">
    <citation type="journal article" date="2021" name="Syst. Appl. Microbiol.">
        <title>Roseomonas hellenica sp. nov., isolated from roots of wild-growing Alkanna tinctoria.</title>
        <authorList>
            <person name="Rat A."/>
            <person name="Naranjo H.D."/>
            <person name="Lebbe L."/>
            <person name="Cnockaert M."/>
            <person name="Krigas N."/>
            <person name="Grigoriadou K."/>
            <person name="Maloupa E."/>
            <person name="Willems A."/>
        </authorList>
    </citation>
    <scope>NUCLEOTIDE SEQUENCE [LARGE SCALE GENOMIC DNA]</scope>
    <source>
        <strain evidence="10">LMG 31523</strain>
    </source>
</reference>
<dbReference type="Pfam" id="PF01594">
    <property type="entry name" value="AI-2E_transport"/>
    <property type="match status" value="1"/>
</dbReference>
<dbReference type="InterPro" id="IPR002549">
    <property type="entry name" value="AI-2E-like"/>
</dbReference>
<organism evidence="9 10">
    <name type="scientific">Plastoroseomonas hellenica</name>
    <dbReference type="NCBI Taxonomy" id="2687306"/>
    <lineage>
        <taxon>Bacteria</taxon>
        <taxon>Pseudomonadati</taxon>
        <taxon>Pseudomonadota</taxon>
        <taxon>Alphaproteobacteria</taxon>
        <taxon>Acetobacterales</taxon>
        <taxon>Acetobacteraceae</taxon>
        <taxon>Plastoroseomonas</taxon>
    </lineage>
</organism>
<evidence type="ECO:0000313" key="10">
    <source>
        <dbReference type="Proteomes" id="UP001196870"/>
    </source>
</evidence>
<dbReference type="RefSeq" id="WP_211856003.1">
    <property type="nucleotide sequence ID" value="NZ_JAAGBB010000051.1"/>
</dbReference>
<evidence type="ECO:0000256" key="7">
    <source>
        <dbReference type="ARBA" id="ARBA00023136"/>
    </source>
</evidence>
<keyword evidence="6 8" id="KW-1133">Transmembrane helix</keyword>
<comment type="similarity">
    <text evidence="2">Belongs to the autoinducer-2 exporter (AI-2E) (TC 2.A.86) family.</text>
</comment>
<sequence length="565" mass="58781">MASQLSRPLPQAVEGGGPTTAGVLIFGMVMVALSAGRDVFIPMALALLLSVALMPLANRMQRIGVPRIPAVLLLLLLSLGVVCAVLLLFVSQALTLAGDLPAWEQTLRAKLRALSDGSGVLDRAFGTLQRLSEELGRRNAPAAPIVIAATPQPSPLTAIFEVAGVALAPVASLAVAMLLMAFLLVQREDVRDRVLRLAGTHDIHRTTRAMADATERVGRYLLVQLLINGGFGLAMGVGLMAIGVPNAPLWGLMFFVMRFVPFLGVWLALMLPLLVAFATTDGWAAPLLVLALFGVVDALATYVLEPWLYGSSAGITPLALLVSSAVWTVLWGPVGLILAPPITACLVILGRHVPALNFLEVLFGDRAALPPPLRFYQRCLAGDEAGAEEVATAHAATAGLGATLRDLALPAIEAARHDRRAGLLTAMDASRIAAGIGRLSARLGVADHDPATPTGTTVALLPVAGPLDQALAEVMRTLLRHEGYLEADTAGLALACAAEASSAPRMRRALAEARRRAPLVAAIAIGDDAADSAAAAGAAPVLRGTEGLLAWVAAPRPQKPALSIV</sequence>
<feature type="transmembrane region" description="Helical" evidence="8">
    <location>
        <begin position="12"/>
        <end position="33"/>
    </location>
</feature>
<keyword evidence="5 8" id="KW-0812">Transmembrane</keyword>
<feature type="transmembrane region" description="Helical" evidence="8">
    <location>
        <begin position="324"/>
        <end position="349"/>
    </location>
</feature>
<proteinExistence type="inferred from homology"/>
<feature type="transmembrane region" description="Helical" evidence="8">
    <location>
        <begin position="283"/>
        <end position="304"/>
    </location>
</feature>
<evidence type="ECO:0000256" key="2">
    <source>
        <dbReference type="ARBA" id="ARBA00009773"/>
    </source>
</evidence>
<keyword evidence="10" id="KW-1185">Reference proteome</keyword>
<accession>A0ABS5F6P2</accession>
<dbReference type="EMBL" id="JAAGBB010000051">
    <property type="protein sequence ID" value="MBR0668227.1"/>
    <property type="molecule type" value="Genomic_DNA"/>
</dbReference>